<dbReference type="AlphaFoldDB" id="A0A699Q429"/>
<sequence>DVYCNGGYLPRAYLIGNSLHYQDLEWYKKMEIHEINYRNYDEHEYGNKTHDEGHELCGDEAHEMSVFQIKIYKMIKYSFNNDKEYVVVKEDEYDDLTITREEACRAYQEIFRMIFEGGMVTRIE</sequence>
<proteinExistence type="predicted"/>
<feature type="non-terminal residue" evidence="1">
    <location>
        <position position="1"/>
    </location>
</feature>
<accession>A0A699Q429</accession>
<comment type="caution">
    <text evidence="1">The sequence shown here is derived from an EMBL/GenBank/DDBJ whole genome shotgun (WGS) entry which is preliminary data.</text>
</comment>
<evidence type="ECO:0000313" key="1">
    <source>
        <dbReference type="EMBL" id="GFC57483.1"/>
    </source>
</evidence>
<name>A0A699Q429_TANCI</name>
<reference evidence="1" key="1">
    <citation type="journal article" date="2019" name="Sci. Rep.">
        <title>Draft genome of Tanacetum cinerariifolium, the natural source of mosquito coil.</title>
        <authorList>
            <person name="Yamashiro T."/>
            <person name="Shiraishi A."/>
            <person name="Satake H."/>
            <person name="Nakayama K."/>
        </authorList>
    </citation>
    <scope>NUCLEOTIDE SEQUENCE</scope>
</reference>
<protein>
    <submittedName>
        <fullName evidence="1">Uncharacterized protein</fullName>
    </submittedName>
</protein>
<dbReference type="EMBL" id="BKCJ010973792">
    <property type="protein sequence ID" value="GFC57483.1"/>
    <property type="molecule type" value="Genomic_DNA"/>
</dbReference>
<gene>
    <name evidence="1" type="ORF">Tci_829453</name>
</gene>
<organism evidence="1">
    <name type="scientific">Tanacetum cinerariifolium</name>
    <name type="common">Dalmatian daisy</name>
    <name type="synonym">Chrysanthemum cinerariifolium</name>
    <dbReference type="NCBI Taxonomy" id="118510"/>
    <lineage>
        <taxon>Eukaryota</taxon>
        <taxon>Viridiplantae</taxon>
        <taxon>Streptophyta</taxon>
        <taxon>Embryophyta</taxon>
        <taxon>Tracheophyta</taxon>
        <taxon>Spermatophyta</taxon>
        <taxon>Magnoliopsida</taxon>
        <taxon>eudicotyledons</taxon>
        <taxon>Gunneridae</taxon>
        <taxon>Pentapetalae</taxon>
        <taxon>asterids</taxon>
        <taxon>campanulids</taxon>
        <taxon>Asterales</taxon>
        <taxon>Asteraceae</taxon>
        <taxon>Asteroideae</taxon>
        <taxon>Anthemideae</taxon>
        <taxon>Anthemidinae</taxon>
        <taxon>Tanacetum</taxon>
    </lineage>
</organism>